<organism evidence="2 3">
    <name type="scientific">Microthlaspi erraticum</name>
    <dbReference type="NCBI Taxonomy" id="1685480"/>
    <lineage>
        <taxon>Eukaryota</taxon>
        <taxon>Viridiplantae</taxon>
        <taxon>Streptophyta</taxon>
        <taxon>Embryophyta</taxon>
        <taxon>Tracheophyta</taxon>
        <taxon>Spermatophyta</taxon>
        <taxon>Magnoliopsida</taxon>
        <taxon>eudicotyledons</taxon>
        <taxon>Gunneridae</taxon>
        <taxon>Pentapetalae</taxon>
        <taxon>rosids</taxon>
        <taxon>malvids</taxon>
        <taxon>Brassicales</taxon>
        <taxon>Brassicaceae</taxon>
        <taxon>Coluteocarpeae</taxon>
        <taxon>Microthlaspi</taxon>
    </lineage>
</organism>
<dbReference type="PROSITE" id="PS50878">
    <property type="entry name" value="RT_POL"/>
    <property type="match status" value="1"/>
</dbReference>
<dbReference type="Proteomes" id="UP000467841">
    <property type="component" value="Unassembled WGS sequence"/>
</dbReference>
<accession>A0A6D2IEM6</accession>
<reference evidence="2" key="1">
    <citation type="submission" date="2020-01" db="EMBL/GenBank/DDBJ databases">
        <authorList>
            <person name="Mishra B."/>
        </authorList>
    </citation>
    <scope>NUCLEOTIDE SEQUENCE [LARGE SCALE GENOMIC DNA]</scope>
</reference>
<dbReference type="InterPro" id="IPR000477">
    <property type="entry name" value="RT_dom"/>
</dbReference>
<evidence type="ECO:0000313" key="3">
    <source>
        <dbReference type="Proteomes" id="UP000467841"/>
    </source>
</evidence>
<dbReference type="AlphaFoldDB" id="A0A6D2IEM6"/>
<keyword evidence="3" id="KW-1185">Reference proteome</keyword>
<feature type="domain" description="Reverse transcriptase" evidence="1">
    <location>
        <begin position="1"/>
        <end position="221"/>
    </location>
</feature>
<dbReference type="EMBL" id="CACVBM020001070">
    <property type="protein sequence ID" value="CAA7028586.1"/>
    <property type="molecule type" value="Genomic_DNA"/>
</dbReference>
<dbReference type="PANTHER" id="PTHR46890">
    <property type="entry name" value="NON-LTR RETROLELEMENT REVERSE TRANSCRIPTASE-LIKE PROTEIN-RELATED"/>
    <property type="match status" value="1"/>
</dbReference>
<dbReference type="SUPFAM" id="SSF56672">
    <property type="entry name" value="DNA/RNA polymerases"/>
    <property type="match status" value="1"/>
</dbReference>
<sequence>MAVQRNQSGFVKGRLLYENIILAAELVTDFNKSGETTIGCLQIDISKAYDNVDWNFLLNILDAFELPSIFISWIRTCISSPHYSVSVNGELAGFFKGEKGLRQGDPISSSLFVLVMDIFSKLLDKEVSQGSIGIHPLCDDPLITHLSFANDVLIFFDGSEDSLRHILQVLSRFKHFSGLALSLRKSCLFLDGNNVDLARHLASLVGLQHGSLPLSYLGLPLMPHKLRQQDYLN</sequence>
<dbReference type="Pfam" id="PF00078">
    <property type="entry name" value="RVT_1"/>
    <property type="match status" value="1"/>
</dbReference>
<gene>
    <name evidence="2" type="ORF">MERR_LOCUS15821</name>
</gene>
<dbReference type="CDD" id="cd01650">
    <property type="entry name" value="RT_nLTR_like"/>
    <property type="match status" value="1"/>
</dbReference>
<dbReference type="OrthoDB" id="1113587at2759"/>
<proteinExistence type="predicted"/>
<evidence type="ECO:0000259" key="1">
    <source>
        <dbReference type="PROSITE" id="PS50878"/>
    </source>
</evidence>
<dbReference type="InterPro" id="IPR043502">
    <property type="entry name" value="DNA/RNA_pol_sf"/>
</dbReference>
<name>A0A6D2IEM6_9BRAS</name>
<protein>
    <recommendedName>
        <fullName evidence="1">Reverse transcriptase domain-containing protein</fullName>
    </recommendedName>
</protein>
<dbReference type="PANTHER" id="PTHR46890:SF48">
    <property type="entry name" value="RNA-DIRECTED DNA POLYMERASE"/>
    <property type="match status" value="1"/>
</dbReference>
<comment type="caution">
    <text evidence="2">The sequence shown here is derived from an EMBL/GenBank/DDBJ whole genome shotgun (WGS) entry which is preliminary data.</text>
</comment>
<evidence type="ECO:0000313" key="2">
    <source>
        <dbReference type="EMBL" id="CAA7028586.1"/>
    </source>
</evidence>
<dbReference type="InterPro" id="IPR052343">
    <property type="entry name" value="Retrotransposon-Effector_Assoc"/>
</dbReference>